<dbReference type="EMBL" id="ABYH01000244">
    <property type="protein sequence ID" value="EEC96418.1"/>
    <property type="molecule type" value="Genomic_DNA"/>
</dbReference>
<reference evidence="1 2" key="2">
    <citation type="submission" date="2008-10" db="EMBL/GenBank/DDBJ databases">
        <authorList>
            <person name="Fulton L."/>
            <person name="Clifton S."/>
            <person name="Fulton B."/>
            <person name="Xu J."/>
            <person name="Minx P."/>
            <person name="Pepin K.H."/>
            <person name="Johnson M."/>
            <person name="Bhonagiri V."/>
            <person name="Nash W.E."/>
            <person name="Mardis E.R."/>
            <person name="Wilson R.K."/>
        </authorList>
    </citation>
    <scope>NUCLEOTIDE SEQUENCE [LARGE SCALE GENOMIC DNA]</scope>
    <source>
        <strain evidence="1 2">DSM 18315</strain>
    </source>
</reference>
<dbReference type="HOGENOM" id="CLU_3120794_0_0_10"/>
<evidence type="ECO:0000313" key="1">
    <source>
        <dbReference type="EMBL" id="EEC96418.1"/>
    </source>
</evidence>
<dbReference type="AlphaFoldDB" id="B7BAX5"/>
<protein>
    <submittedName>
        <fullName evidence="1">Uncharacterized protein</fullName>
    </submittedName>
</protein>
<evidence type="ECO:0000313" key="2">
    <source>
        <dbReference type="Proteomes" id="UP000005510"/>
    </source>
</evidence>
<dbReference type="STRING" id="537006.PRABACTJOHN_02185"/>
<sequence length="50" mass="5957">MKRPRSPNRNPRPFLLYACLYLHASFLRTYTLCLPQPEKVIPLEGSWRIL</sequence>
<comment type="caution">
    <text evidence="1">The sequence shown here is derived from an EMBL/GenBank/DDBJ whole genome shotgun (WGS) entry which is preliminary data.</text>
</comment>
<organism evidence="1 2">
    <name type="scientific">Parabacteroides johnsonii DSM 18315</name>
    <dbReference type="NCBI Taxonomy" id="537006"/>
    <lineage>
        <taxon>Bacteria</taxon>
        <taxon>Pseudomonadati</taxon>
        <taxon>Bacteroidota</taxon>
        <taxon>Bacteroidia</taxon>
        <taxon>Bacteroidales</taxon>
        <taxon>Tannerellaceae</taxon>
        <taxon>Parabacteroides</taxon>
    </lineage>
</organism>
<gene>
    <name evidence="1" type="ORF">PRABACTJOHN_02185</name>
</gene>
<name>B7BAX5_9BACT</name>
<accession>B7BAX5</accession>
<reference evidence="1 2" key="1">
    <citation type="submission" date="2008-10" db="EMBL/GenBank/DDBJ databases">
        <title>Draft genome sequence of Parabacteroides johnsonii (DSM 18315).</title>
        <authorList>
            <person name="Sudarsanam P."/>
            <person name="Ley R."/>
            <person name="Guruge J."/>
            <person name="Turnbaugh P.J."/>
            <person name="Mahowald M."/>
            <person name="Liep D."/>
            <person name="Gordon J."/>
        </authorList>
    </citation>
    <scope>NUCLEOTIDE SEQUENCE [LARGE SCALE GENOMIC DNA]</scope>
    <source>
        <strain evidence="1 2">DSM 18315</strain>
    </source>
</reference>
<dbReference type="Proteomes" id="UP000005510">
    <property type="component" value="Unassembled WGS sequence"/>
</dbReference>
<proteinExistence type="predicted"/>